<keyword evidence="5" id="KW-0688">Ribosomal frameshifting</keyword>
<accession>A0AAV5GP76</accession>
<comment type="similarity">
    <text evidence="2">Belongs to the ODC antizyme family.</text>
</comment>
<gene>
    <name evidence="6" type="ORF">Rhopal_004069-T1</name>
</gene>
<dbReference type="PANTHER" id="PTHR10279:SF10">
    <property type="entry name" value="ORNITHINE DECARBOXYLASE ANTIZYME"/>
    <property type="match status" value="1"/>
</dbReference>
<evidence type="ECO:0000313" key="6">
    <source>
        <dbReference type="EMBL" id="GJN91054.1"/>
    </source>
</evidence>
<sequence>MANDNTSKPSNLYCCAGDGVAPSSSFVPVVPFEGSFLDDRTAQGLPFVPISSLSSSATSDDDILLSPPAYNSIFPPSPPLSATSTSPTESFILGRVANRKGATAPALLTPPAEPECAAAFFPEVAPASSALLAALYPAHASIHQLPVEAVELSDLLGAGWHGCVVDNPHAGTRTLYVGGGSELAAVELRESIIAVLERAEADLACSGVVLALDKKDADGELGGLVHQLLYLGCTVVSDHETTGLPNEQFLLLGMDV</sequence>
<evidence type="ECO:0000256" key="4">
    <source>
        <dbReference type="ARBA" id="ARBA00017712"/>
    </source>
</evidence>
<evidence type="ECO:0000256" key="3">
    <source>
        <dbReference type="ARBA" id="ARBA00011486"/>
    </source>
</evidence>
<dbReference type="InterPro" id="IPR016181">
    <property type="entry name" value="Acyl_CoA_acyltransferase"/>
</dbReference>
<keyword evidence="7" id="KW-1185">Reference proteome</keyword>
<proteinExistence type="inferred from homology"/>
<dbReference type="InterPro" id="IPR038581">
    <property type="entry name" value="ODC_AZ_sf"/>
</dbReference>
<dbReference type="Pfam" id="PF02100">
    <property type="entry name" value="ODC_AZ"/>
    <property type="match status" value="1"/>
</dbReference>
<evidence type="ECO:0000256" key="1">
    <source>
        <dbReference type="ARBA" id="ARBA00002307"/>
    </source>
</evidence>
<comment type="function">
    <text evidence="1">Ornithine decarboxylase (ODC) antizyme protein that negatively regulates ODC activity and intracellular polyamine biosynthesis in response to increased intracellular polyamine levels. Binds to ODC monomers, inhibiting the assembly of the functional ODC homodimer, and targets the monomers for ubiquitin-independent proteolytic destruction by the 26S proteasome.</text>
</comment>
<dbReference type="GO" id="GO:0008073">
    <property type="term" value="F:ornithine decarboxylase inhibitor activity"/>
    <property type="evidence" value="ECO:0007669"/>
    <property type="project" value="InterPro"/>
</dbReference>
<reference evidence="6 7" key="1">
    <citation type="submission" date="2021-12" db="EMBL/GenBank/DDBJ databases">
        <title>High titer production of polyol ester of fatty acids by Rhodotorula paludigena BS15 towards product separation-free biomass refinery.</title>
        <authorList>
            <person name="Mano J."/>
            <person name="Ono H."/>
            <person name="Tanaka T."/>
            <person name="Naito K."/>
            <person name="Sushida H."/>
            <person name="Ike M."/>
            <person name="Tokuyasu K."/>
            <person name="Kitaoka M."/>
        </authorList>
    </citation>
    <scope>NUCLEOTIDE SEQUENCE [LARGE SCALE GENOMIC DNA]</scope>
    <source>
        <strain evidence="6 7">BS15</strain>
    </source>
</reference>
<dbReference type="InterPro" id="IPR002993">
    <property type="entry name" value="ODC_AZ"/>
</dbReference>
<comment type="caution">
    <text evidence="6">The sequence shown here is derived from an EMBL/GenBank/DDBJ whole genome shotgun (WGS) entry which is preliminary data.</text>
</comment>
<dbReference type="EMBL" id="BQKY01000008">
    <property type="protein sequence ID" value="GJN91054.1"/>
    <property type="molecule type" value="Genomic_DNA"/>
</dbReference>
<dbReference type="GO" id="GO:0045732">
    <property type="term" value="P:positive regulation of protein catabolic process"/>
    <property type="evidence" value="ECO:0007669"/>
    <property type="project" value="TreeGrafter"/>
</dbReference>
<organism evidence="6 7">
    <name type="scientific">Rhodotorula paludigena</name>
    <dbReference type="NCBI Taxonomy" id="86838"/>
    <lineage>
        <taxon>Eukaryota</taxon>
        <taxon>Fungi</taxon>
        <taxon>Dikarya</taxon>
        <taxon>Basidiomycota</taxon>
        <taxon>Pucciniomycotina</taxon>
        <taxon>Microbotryomycetes</taxon>
        <taxon>Sporidiobolales</taxon>
        <taxon>Sporidiobolaceae</taxon>
        <taxon>Rhodotorula</taxon>
    </lineage>
</organism>
<dbReference type="AlphaFoldDB" id="A0AAV5GP76"/>
<dbReference type="GO" id="GO:0005737">
    <property type="term" value="C:cytoplasm"/>
    <property type="evidence" value="ECO:0007669"/>
    <property type="project" value="TreeGrafter"/>
</dbReference>
<comment type="subunit">
    <text evidence="3">Interacts with ODC and thereby sterically blocks ODC homodimerization.</text>
</comment>
<evidence type="ECO:0000256" key="5">
    <source>
        <dbReference type="ARBA" id="ARBA00022758"/>
    </source>
</evidence>
<dbReference type="GO" id="GO:0005634">
    <property type="term" value="C:nucleus"/>
    <property type="evidence" value="ECO:0007669"/>
    <property type="project" value="TreeGrafter"/>
</dbReference>
<dbReference type="Proteomes" id="UP001342314">
    <property type="component" value="Unassembled WGS sequence"/>
</dbReference>
<dbReference type="Gene3D" id="3.40.630.60">
    <property type="match status" value="1"/>
</dbReference>
<dbReference type="GO" id="GO:0075523">
    <property type="term" value="P:viral translational frameshifting"/>
    <property type="evidence" value="ECO:0007669"/>
    <property type="project" value="UniProtKB-KW"/>
</dbReference>
<protein>
    <recommendedName>
        <fullName evidence="4">Ornithine decarboxylase antizyme</fullName>
    </recommendedName>
</protein>
<name>A0AAV5GP76_9BASI</name>
<dbReference type="SUPFAM" id="SSF55729">
    <property type="entry name" value="Acyl-CoA N-acyltransferases (Nat)"/>
    <property type="match status" value="1"/>
</dbReference>
<dbReference type="PANTHER" id="PTHR10279">
    <property type="entry name" value="ORNITHINE DECARBOXYLASE ANTIZYME"/>
    <property type="match status" value="1"/>
</dbReference>
<evidence type="ECO:0000313" key="7">
    <source>
        <dbReference type="Proteomes" id="UP001342314"/>
    </source>
</evidence>
<evidence type="ECO:0000256" key="2">
    <source>
        <dbReference type="ARBA" id="ARBA00008796"/>
    </source>
</evidence>